<gene>
    <name evidence="2" type="ORF">METZ01_LOCUS156787</name>
</gene>
<dbReference type="InterPro" id="IPR009045">
    <property type="entry name" value="Zn_M74/Hedgehog-like"/>
</dbReference>
<dbReference type="EMBL" id="UINC01026454">
    <property type="protein sequence ID" value="SVB03933.1"/>
    <property type="molecule type" value="Genomic_DNA"/>
</dbReference>
<protein>
    <recommendedName>
        <fullName evidence="1">Peptidase M15A C-terminal domain-containing protein</fullName>
    </recommendedName>
</protein>
<evidence type="ECO:0000313" key="2">
    <source>
        <dbReference type="EMBL" id="SVB03933.1"/>
    </source>
</evidence>
<evidence type="ECO:0000259" key="1">
    <source>
        <dbReference type="Pfam" id="PF08291"/>
    </source>
</evidence>
<dbReference type="AlphaFoldDB" id="A0A382ASB6"/>
<feature type="domain" description="Peptidase M15A C-terminal" evidence="1">
    <location>
        <begin position="5"/>
        <end position="112"/>
    </location>
</feature>
<dbReference type="SUPFAM" id="SSF55166">
    <property type="entry name" value="Hedgehog/DD-peptidase"/>
    <property type="match status" value="1"/>
</dbReference>
<name>A0A382ASB6_9ZZZZ</name>
<dbReference type="InterPro" id="IPR013230">
    <property type="entry name" value="Peptidase_M15A_C"/>
</dbReference>
<dbReference type="Gene3D" id="3.30.1380.10">
    <property type="match status" value="1"/>
</dbReference>
<organism evidence="2">
    <name type="scientific">marine metagenome</name>
    <dbReference type="NCBI Taxonomy" id="408172"/>
    <lineage>
        <taxon>unclassified sequences</taxon>
        <taxon>metagenomes</taxon>
        <taxon>ecological metagenomes</taxon>
    </lineage>
</organism>
<proteinExistence type="predicted"/>
<dbReference type="Pfam" id="PF08291">
    <property type="entry name" value="Peptidase_M15_3"/>
    <property type="match status" value="1"/>
</dbReference>
<accession>A0A382ASB6</accession>
<reference evidence="2" key="1">
    <citation type="submission" date="2018-05" db="EMBL/GenBank/DDBJ databases">
        <authorList>
            <person name="Lanie J.A."/>
            <person name="Ng W.-L."/>
            <person name="Kazmierczak K.M."/>
            <person name="Andrzejewski T.M."/>
            <person name="Davidsen T.M."/>
            <person name="Wayne K.J."/>
            <person name="Tettelin H."/>
            <person name="Glass J.I."/>
            <person name="Rusch D."/>
            <person name="Podicherti R."/>
            <person name="Tsui H.-C.T."/>
            <person name="Winkler M.E."/>
        </authorList>
    </citation>
    <scope>NUCLEOTIDE SEQUENCE</scope>
</reference>
<sequence length="164" mass="18855">MKLSKNFSLAELCKSQTATRMGLDNNPSEDEQENLRLLCERVLQPIRDHFNHTVTISSGYRNEILSQKIGSSSKSQHCKGEAADFEIFGVPNNEVSDWVKENLMFDQLILEYFEPGQPNSGWVHVSYKKEINSNRKEYLMAFKDDNGKTNYKPILGLSTDRYVK</sequence>